<dbReference type="Pfam" id="PF03466">
    <property type="entry name" value="LysR_substrate"/>
    <property type="match status" value="1"/>
</dbReference>
<dbReference type="InterPro" id="IPR000847">
    <property type="entry name" value="LysR_HTH_N"/>
</dbReference>
<evidence type="ECO:0000256" key="1">
    <source>
        <dbReference type="ARBA" id="ARBA00009437"/>
    </source>
</evidence>
<dbReference type="SUPFAM" id="SSF53850">
    <property type="entry name" value="Periplasmic binding protein-like II"/>
    <property type="match status" value="1"/>
</dbReference>
<dbReference type="InterPro" id="IPR036390">
    <property type="entry name" value="WH_DNA-bd_sf"/>
</dbReference>
<evidence type="ECO:0000259" key="6">
    <source>
        <dbReference type="PROSITE" id="PS50931"/>
    </source>
</evidence>
<feature type="domain" description="HTH lysR-type" evidence="6">
    <location>
        <begin position="1"/>
        <end position="57"/>
    </location>
</feature>
<dbReference type="Pfam" id="PF00126">
    <property type="entry name" value="HTH_1"/>
    <property type="match status" value="1"/>
</dbReference>
<dbReference type="PROSITE" id="PS50931">
    <property type="entry name" value="HTH_LYSR"/>
    <property type="match status" value="1"/>
</dbReference>
<evidence type="ECO:0000313" key="7">
    <source>
        <dbReference type="EMBL" id="OYO14602.1"/>
    </source>
</evidence>
<reference evidence="7 8" key="1">
    <citation type="submission" date="2017-07" db="EMBL/GenBank/DDBJ databases">
        <title>Draft whole genome sequences of clinical Proprionibacteriaceae strains.</title>
        <authorList>
            <person name="Bernier A.-M."/>
            <person name="Bernard K."/>
            <person name="Domingo M.-C."/>
        </authorList>
    </citation>
    <scope>NUCLEOTIDE SEQUENCE [LARGE SCALE GENOMIC DNA]</scope>
    <source>
        <strain evidence="7 8">NML 030167</strain>
    </source>
</reference>
<dbReference type="PANTHER" id="PTHR30579:SF2">
    <property type="entry name" value="HTH-TYPE TRANSCRIPTIONAL REGULATOR ARGP"/>
    <property type="match status" value="1"/>
</dbReference>
<dbReference type="InterPro" id="IPR017685">
    <property type="entry name" value="ArgP"/>
</dbReference>
<gene>
    <name evidence="7" type="ORF">CGZ94_08450</name>
</gene>
<keyword evidence="4" id="KW-0010">Activator</keyword>
<dbReference type="RefSeq" id="WP_094405340.1">
    <property type="nucleotide sequence ID" value="NZ_NMVO01000012.1"/>
</dbReference>
<dbReference type="OrthoDB" id="3252676at2"/>
<dbReference type="GO" id="GO:0003677">
    <property type="term" value="F:DNA binding"/>
    <property type="evidence" value="ECO:0007669"/>
    <property type="project" value="UniProtKB-KW"/>
</dbReference>
<dbReference type="EMBL" id="NMVO01000012">
    <property type="protein sequence ID" value="OYO14602.1"/>
    <property type="molecule type" value="Genomic_DNA"/>
</dbReference>
<name>A0A255GGQ2_9ACTN</name>
<evidence type="ECO:0000256" key="5">
    <source>
        <dbReference type="ARBA" id="ARBA00023163"/>
    </source>
</evidence>
<dbReference type="InterPro" id="IPR050176">
    <property type="entry name" value="LTTR"/>
</dbReference>
<evidence type="ECO:0000256" key="4">
    <source>
        <dbReference type="ARBA" id="ARBA00023159"/>
    </source>
</evidence>
<sequence>MDSEQLRTLLAVVDEGSFEDAAYALGITPSAVSQRIKALETQLGRTVLVRARPVTATESGTVLLRLARQQALLQADALAELGAAEGTRATLSVVVNADSLATWALAPLADVAASQPVRLEVRREDQDHSTHWLRTGAAMAAVTSVADPVPGCTVRRLGSMTYRPMCTPAYRGRWFPEGASTAALAQAPVVVFDRADDLQHRWLRRRSRRLDPPQHHIPESASYAQAVRLGLGWGMIPDLQRTPDLVELEPGGAVTVPLFWQQWKLRSPVLDALAEAMAEAAPKA</sequence>
<protein>
    <submittedName>
        <fullName evidence="7">ArgP/LysG family DNA-binding transcriptional regulator</fullName>
    </submittedName>
</protein>
<proteinExistence type="inferred from homology"/>
<organism evidence="7 8">
    <name type="scientific">Enemella evansiae</name>
    <dbReference type="NCBI Taxonomy" id="2016499"/>
    <lineage>
        <taxon>Bacteria</taxon>
        <taxon>Bacillati</taxon>
        <taxon>Actinomycetota</taxon>
        <taxon>Actinomycetes</taxon>
        <taxon>Propionibacteriales</taxon>
        <taxon>Propionibacteriaceae</taxon>
        <taxon>Enemella</taxon>
    </lineage>
</organism>
<evidence type="ECO:0000313" key="8">
    <source>
        <dbReference type="Proteomes" id="UP000215896"/>
    </source>
</evidence>
<dbReference type="SUPFAM" id="SSF46785">
    <property type="entry name" value="Winged helix' DNA-binding domain"/>
    <property type="match status" value="1"/>
</dbReference>
<keyword evidence="8" id="KW-1185">Reference proteome</keyword>
<comment type="caution">
    <text evidence="7">The sequence shown here is derived from an EMBL/GenBank/DDBJ whole genome shotgun (WGS) entry which is preliminary data.</text>
</comment>
<keyword evidence="2" id="KW-0805">Transcription regulation</keyword>
<dbReference type="NCBIfam" id="TIGR03298">
    <property type="entry name" value="argP"/>
    <property type="match status" value="1"/>
</dbReference>
<dbReference type="InterPro" id="IPR005119">
    <property type="entry name" value="LysR_subst-bd"/>
</dbReference>
<accession>A0A255GGQ2</accession>
<dbReference type="AlphaFoldDB" id="A0A255GGQ2"/>
<dbReference type="Gene3D" id="1.10.10.10">
    <property type="entry name" value="Winged helix-like DNA-binding domain superfamily/Winged helix DNA-binding domain"/>
    <property type="match status" value="1"/>
</dbReference>
<dbReference type="GO" id="GO:0003700">
    <property type="term" value="F:DNA-binding transcription factor activity"/>
    <property type="evidence" value="ECO:0007669"/>
    <property type="project" value="InterPro"/>
</dbReference>
<dbReference type="InterPro" id="IPR036388">
    <property type="entry name" value="WH-like_DNA-bd_sf"/>
</dbReference>
<keyword evidence="5" id="KW-0804">Transcription</keyword>
<dbReference type="Proteomes" id="UP000215896">
    <property type="component" value="Unassembled WGS sequence"/>
</dbReference>
<dbReference type="Gene3D" id="3.40.190.290">
    <property type="match status" value="1"/>
</dbReference>
<dbReference type="NCBIfam" id="NF002964">
    <property type="entry name" value="PRK03635.1"/>
    <property type="match status" value="1"/>
</dbReference>
<evidence type="ECO:0000256" key="3">
    <source>
        <dbReference type="ARBA" id="ARBA00023125"/>
    </source>
</evidence>
<comment type="similarity">
    <text evidence="1">Belongs to the LysR transcriptional regulatory family.</text>
</comment>
<dbReference type="PANTHER" id="PTHR30579">
    <property type="entry name" value="TRANSCRIPTIONAL REGULATOR"/>
    <property type="match status" value="1"/>
</dbReference>
<keyword evidence="3 7" id="KW-0238">DNA-binding</keyword>
<evidence type="ECO:0000256" key="2">
    <source>
        <dbReference type="ARBA" id="ARBA00023015"/>
    </source>
</evidence>